<dbReference type="EMBL" id="JADNYM010000021">
    <property type="protein sequence ID" value="MBG0740762.1"/>
    <property type="molecule type" value="Genomic_DNA"/>
</dbReference>
<accession>A0A931CPQ0</accession>
<name>A0A931CPQ0_9MICC</name>
<dbReference type="Gene3D" id="3.30.530.20">
    <property type="match status" value="1"/>
</dbReference>
<proteinExistence type="predicted"/>
<dbReference type="SUPFAM" id="SSF55961">
    <property type="entry name" value="Bet v1-like"/>
    <property type="match status" value="1"/>
</dbReference>
<dbReference type="Proteomes" id="UP000655366">
    <property type="component" value="Unassembled WGS sequence"/>
</dbReference>
<dbReference type="CDD" id="cd07825">
    <property type="entry name" value="SRPBCC_7"/>
    <property type="match status" value="1"/>
</dbReference>
<comment type="caution">
    <text evidence="1">The sequence shown here is derived from an EMBL/GenBank/DDBJ whole genome shotgun (WGS) entry which is preliminary data.</text>
</comment>
<keyword evidence="2" id="KW-1185">Reference proteome</keyword>
<reference evidence="1 2" key="1">
    <citation type="submission" date="2020-11" db="EMBL/GenBank/DDBJ databases">
        <title>Arthrobacter antarcticus sp. nov., isolated from Antarctic Soil.</title>
        <authorList>
            <person name="Li J."/>
        </authorList>
    </citation>
    <scope>NUCLEOTIDE SEQUENCE [LARGE SCALE GENOMIC DNA]</scope>
    <source>
        <strain evidence="1 2">Z1-20</strain>
    </source>
</reference>
<organism evidence="1 2">
    <name type="scientific">Arthrobacter terrae</name>
    <dbReference type="NCBI Taxonomy" id="2935737"/>
    <lineage>
        <taxon>Bacteria</taxon>
        <taxon>Bacillati</taxon>
        <taxon>Actinomycetota</taxon>
        <taxon>Actinomycetes</taxon>
        <taxon>Micrococcales</taxon>
        <taxon>Micrococcaceae</taxon>
        <taxon>Arthrobacter</taxon>
    </lineage>
</organism>
<dbReference type="RefSeq" id="WP_196397701.1">
    <property type="nucleotide sequence ID" value="NZ_JADNYM010000021.1"/>
</dbReference>
<evidence type="ECO:0000313" key="1">
    <source>
        <dbReference type="EMBL" id="MBG0740762.1"/>
    </source>
</evidence>
<sequence>MTETEGKLTVDRVIDAPAKEIFKLLSNPANHAELDGSGMVRSDEKTDRITAVGQVFTMNMFWDKMGGEYQTDNHVVGFDPNKLLAWKTAEAGKEPAGWEWVWELEATSQDSTNVSLTYDWSKVTDKDVLRQISFPVVEAHQLEGSLGKLAEVVAGPHHTN</sequence>
<protein>
    <submittedName>
        <fullName evidence="1">Polyketide cyclase</fullName>
    </submittedName>
</protein>
<dbReference type="AlphaFoldDB" id="A0A931CPQ0"/>
<gene>
    <name evidence="1" type="ORF">IV500_15410</name>
</gene>
<evidence type="ECO:0000313" key="2">
    <source>
        <dbReference type="Proteomes" id="UP000655366"/>
    </source>
</evidence>
<dbReference type="InterPro" id="IPR023393">
    <property type="entry name" value="START-like_dom_sf"/>
</dbReference>